<dbReference type="EMBL" id="VDMD01000049">
    <property type="protein sequence ID" value="TRM57366.1"/>
    <property type="molecule type" value="Genomic_DNA"/>
</dbReference>
<comment type="similarity">
    <text evidence="1">Belongs to the helicase family. RecQ subfamily.</text>
</comment>
<protein>
    <recommendedName>
        <fullName evidence="5">DNA 3'-5' helicase</fullName>
        <ecNumber evidence="5">5.6.2.4</ecNumber>
    </recommendedName>
</protein>
<keyword evidence="6" id="KW-0175">Coiled coil</keyword>
<organism evidence="9 10">
    <name type="scientific">Schizophyllum amplum</name>
    <dbReference type="NCBI Taxonomy" id="97359"/>
    <lineage>
        <taxon>Eukaryota</taxon>
        <taxon>Fungi</taxon>
        <taxon>Dikarya</taxon>
        <taxon>Basidiomycota</taxon>
        <taxon>Agaricomycotina</taxon>
        <taxon>Agaricomycetes</taxon>
        <taxon>Agaricomycetidae</taxon>
        <taxon>Agaricales</taxon>
        <taxon>Schizophyllaceae</taxon>
        <taxon>Schizophyllum</taxon>
    </lineage>
</organism>
<evidence type="ECO:0000256" key="4">
    <source>
        <dbReference type="ARBA" id="ARBA00034617"/>
    </source>
</evidence>
<dbReference type="AlphaFoldDB" id="A0A550BXW0"/>
<evidence type="ECO:0000259" key="8">
    <source>
        <dbReference type="PROSITE" id="PS51192"/>
    </source>
</evidence>
<comment type="caution">
    <text evidence="9">The sequence shown here is derived from an EMBL/GenBank/DDBJ whole genome shotgun (WGS) entry which is preliminary data.</text>
</comment>
<comment type="catalytic activity">
    <reaction evidence="4">
        <text>Couples ATP hydrolysis with the unwinding of duplex DNA by translocating in the 3'-5' direction.</text>
        <dbReference type="EC" id="5.6.2.4"/>
    </reaction>
</comment>
<dbReference type="GO" id="GO:0043138">
    <property type="term" value="F:3'-5' DNA helicase activity"/>
    <property type="evidence" value="ECO:0007669"/>
    <property type="project" value="UniProtKB-EC"/>
</dbReference>
<dbReference type="GO" id="GO:0005737">
    <property type="term" value="C:cytoplasm"/>
    <property type="evidence" value="ECO:0007669"/>
    <property type="project" value="TreeGrafter"/>
</dbReference>
<dbReference type="GO" id="GO:0003677">
    <property type="term" value="F:DNA binding"/>
    <property type="evidence" value="ECO:0007669"/>
    <property type="project" value="UniProtKB-KW"/>
</dbReference>
<dbReference type="PANTHER" id="PTHR13710">
    <property type="entry name" value="DNA HELICASE RECQ FAMILY MEMBER"/>
    <property type="match status" value="1"/>
</dbReference>
<evidence type="ECO:0000256" key="2">
    <source>
        <dbReference type="ARBA" id="ARBA00023125"/>
    </source>
</evidence>
<proteinExistence type="inferred from homology"/>
<dbReference type="STRING" id="97359.A0A550BXW0"/>
<keyword evidence="10" id="KW-1185">Reference proteome</keyword>
<dbReference type="Gene3D" id="3.40.50.300">
    <property type="entry name" value="P-loop containing nucleotide triphosphate hydrolases"/>
    <property type="match status" value="1"/>
</dbReference>
<keyword evidence="3" id="KW-0413">Isomerase</keyword>
<name>A0A550BXW0_9AGAR</name>
<dbReference type="Proteomes" id="UP000320762">
    <property type="component" value="Unassembled WGS sequence"/>
</dbReference>
<evidence type="ECO:0000256" key="1">
    <source>
        <dbReference type="ARBA" id="ARBA00005446"/>
    </source>
</evidence>
<dbReference type="GO" id="GO:0009378">
    <property type="term" value="F:four-way junction helicase activity"/>
    <property type="evidence" value="ECO:0007669"/>
    <property type="project" value="TreeGrafter"/>
</dbReference>
<dbReference type="SMART" id="SM00487">
    <property type="entry name" value="DEXDc"/>
    <property type="match status" value="1"/>
</dbReference>
<dbReference type="InterPro" id="IPR027417">
    <property type="entry name" value="P-loop_NTPase"/>
</dbReference>
<gene>
    <name evidence="9" type="ORF">BD626DRAFT_574678</name>
</gene>
<evidence type="ECO:0000256" key="5">
    <source>
        <dbReference type="ARBA" id="ARBA00034808"/>
    </source>
</evidence>
<feature type="compositionally biased region" description="Pro residues" evidence="7">
    <location>
        <begin position="445"/>
        <end position="457"/>
    </location>
</feature>
<evidence type="ECO:0000256" key="6">
    <source>
        <dbReference type="SAM" id="Coils"/>
    </source>
</evidence>
<dbReference type="GO" id="GO:0005524">
    <property type="term" value="F:ATP binding"/>
    <property type="evidence" value="ECO:0007669"/>
    <property type="project" value="InterPro"/>
</dbReference>
<dbReference type="InterPro" id="IPR014001">
    <property type="entry name" value="Helicase_ATP-bd"/>
</dbReference>
<evidence type="ECO:0000313" key="9">
    <source>
        <dbReference type="EMBL" id="TRM57366.1"/>
    </source>
</evidence>
<feature type="region of interest" description="Disordered" evidence="7">
    <location>
        <begin position="444"/>
        <end position="464"/>
    </location>
</feature>
<dbReference type="Pfam" id="PF00270">
    <property type="entry name" value="DEAD"/>
    <property type="match status" value="1"/>
</dbReference>
<dbReference type="PROSITE" id="PS51192">
    <property type="entry name" value="HELICASE_ATP_BIND_1"/>
    <property type="match status" value="1"/>
</dbReference>
<feature type="region of interest" description="Disordered" evidence="7">
    <location>
        <begin position="595"/>
        <end position="631"/>
    </location>
</feature>
<dbReference type="GO" id="GO:0000724">
    <property type="term" value="P:double-strand break repair via homologous recombination"/>
    <property type="evidence" value="ECO:0007669"/>
    <property type="project" value="TreeGrafter"/>
</dbReference>
<dbReference type="EC" id="5.6.2.4" evidence="5"/>
<dbReference type="GO" id="GO:0005694">
    <property type="term" value="C:chromosome"/>
    <property type="evidence" value="ECO:0007669"/>
    <property type="project" value="TreeGrafter"/>
</dbReference>
<feature type="coiled-coil region" evidence="6">
    <location>
        <begin position="491"/>
        <end position="518"/>
    </location>
</feature>
<sequence>MISVKADGGYMDAPALTGILARLSRAIQLTVVHELHDCTQNSTSGDQMAALEPLLMFVQEDHLTTFATLRSFQHYASQISYSTLSLPRIWWLDLVNHRSLLYLGRRVSIDDFHTIIVDVQKKAVEAFEWLTGGADTTIDYSLFPDNLRNTTNGYSVIDSSSPIVQKARHDFTAALLANQELKLVDPTTGELSMHHARRWMLVLSQLEGYLMVLTQLTSGGPARGTELTSMIYRNTPERQRNFYFFGPRVGFVREYNKTSNILQHDQVIPNAYDAFTGDMITRTYCFLRPNSCFFAVKLWPERSPQIAHDYNTLMFMDCGKQFTSGRLSQLLGAESVRVIGWEMTIIPVRHIFAATNRYLAPSPECEENAGRESDDLNSAQSGHTPVVHNRIYGVSYTALNGADERVCLRFFKNSDRMANVYGAYAGGEGKPYTEVMAATYDSAPVPSPKVHQPPAPPSHAHSEGLPPSMENVMSHFTTLITTSLGDVSKKLEDVTAKLDEMSAAQQSMKDEIVRLQSELRERPTLPDVDMPYVSPTAPPSPLPAKAADIGPPRVVFGKGGSMTSISTAFPSRTTKPLPLRAHETTRVTNDAAKVIHKSPTQPQINGYESDDSDALYRGPNSPPPRKRQKLGTASTNFTGHLESEQVAGSVPDYTTTPHNCEASAVLEAPAPYFEPVQGMECIRDKPYPVGQPPDSTDVVLGLQTLMRDTSAKWKSLEQRVAVAMMMELKRDMIVSVRTGGGKSMVVLVPTLYERGSVCILMVPLHALQQDWKRRMDDMDVRYEEFLGSKHKGPPQRLTGEHGIIIVSVDVARNRLWKEALGELIGSGVTITRTVIDEGHLFLTSQFRPNLNDVYELRMVECPLVILSATMPPASIPWYTSALNLEHPLVIRGCTDRPELVYQVQKPWSRIADINNRIRRIIAEKVLAPEDRYMIYYPPYPRFC</sequence>
<dbReference type="SUPFAM" id="SSF52540">
    <property type="entry name" value="P-loop containing nucleoside triphosphate hydrolases"/>
    <property type="match status" value="1"/>
</dbReference>
<accession>A0A550BXW0</accession>
<dbReference type="InterPro" id="IPR011545">
    <property type="entry name" value="DEAD/DEAH_box_helicase_dom"/>
</dbReference>
<reference evidence="9 10" key="1">
    <citation type="journal article" date="2019" name="New Phytol.">
        <title>Comparative genomics reveals unique wood-decay strategies and fruiting body development in the Schizophyllaceae.</title>
        <authorList>
            <person name="Almasi E."/>
            <person name="Sahu N."/>
            <person name="Krizsan K."/>
            <person name="Balint B."/>
            <person name="Kovacs G.M."/>
            <person name="Kiss B."/>
            <person name="Cseklye J."/>
            <person name="Drula E."/>
            <person name="Henrissat B."/>
            <person name="Nagy I."/>
            <person name="Chovatia M."/>
            <person name="Adam C."/>
            <person name="LaButti K."/>
            <person name="Lipzen A."/>
            <person name="Riley R."/>
            <person name="Grigoriev I.V."/>
            <person name="Nagy L.G."/>
        </authorList>
    </citation>
    <scope>NUCLEOTIDE SEQUENCE [LARGE SCALE GENOMIC DNA]</scope>
    <source>
        <strain evidence="9 10">NL-1724</strain>
    </source>
</reference>
<dbReference type="OrthoDB" id="3151137at2759"/>
<dbReference type="PANTHER" id="PTHR13710:SF105">
    <property type="entry name" value="ATP-DEPENDENT DNA HELICASE Q1"/>
    <property type="match status" value="1"/>
</dbReference>
<feature type="domain" description="Helicase ATP-binding" evidence="8">
    <location>
        <begin position="723"/>
        <end position="888"/>
    </location>
</feature>
<evidence type="ECO:0000256" key="3">
    <source>
        <dbReference type="ARBA" id="ARBA00023235"/>
    </source>
</evidence>
<evidence type="ECO:0000313" key="10">
    <source>
        <dbReference type="Proteomes" id="UP000320762"/>
    </source>
</evidence>
<keyword evidence="2" id="KW-0238">DNA-binding</keyword>
<evidence type="ECO:0000256" key="7">
    <source>
        <dbReference type="SAM" id="MobiDB-lite"/>
    </source>
</evidence>